<dbReference type="VEuPathDB" id="CryptoDB:GNI_197910"/>
<dbReference type="Proteomes" id="UP000019763">
    <property type="component" value="Unassembled WGS sequence"/>
</dbReference>
<gene>
    <name evidence="2" type="ORF">GNI_197910</name>
    <name evidence="1" type="ORF">GNI_198010</name>
</gene>
<evidence type="ECO:0000313" key="2">
    <source>
        <dbReference type="EMBL" id="EZG43001.1"/>
    </source>
</evidence>
<evidence type="ECO:0000313" key="1">
    <source>
        <dbReference type="EMBL" id="EZG43000.1"/>
    </source>
</evidence>
<reference evidence="1 3" key="1">
    <citation type="submission" date="2013-12" db="EMBL/GenBank/DDBJ databases">
        <authorList>
            <person name="Omoto C.K."/>
            <person name="Sibley D."/>
            <person name="Venepally P."/>
            <person name="Hadjithomas M."/>
            <person name="Karamycheva S."/>
            <person name="Brunk B."/>
            <person name="Roos D."/>
            <person name="Caler E."/>
            <person name="Lorenzi H."/>
        </authorList>
    </citation>
    <scope>NUCLEOTIDE SEQUENCE</scope>
</reference>
<dbReference type="RefSeq" id="XP_011133727.1">
    <property type="nucleotide sequence ID" value="XM_011135425.1"/>
</dbReference>
<feature type="non-terminal residue" evidence="1">
    <location>
        <position position="1"/>
    </location>
</feature>
<evidence type="ECO:0000313" key="3">
    <source>
        <dbReference type="Proteomes" id="UP000019763"/>
    </source>
</evidence>
<keyword evidence="3" id="KW-1185">Reference proteome</keyword>
<proteinExistence type="predicted"/>
<accession>A0A023AXI8</accession>
<dbReference type="EMBL" id="AFNH02001525">
    <property type="protein sequence ID" value="EZG43001.1"/>
    <property type="molecule type" value="Genomic_DNA"/>
</dbReference>
<protein>
    <submittedName>
        <fullName evidence="1">Uncharacterized protein</fullName>
    </submittedName>
</protein>
<sequence length="36" mass="4151">NFNSRSFTELERLNSTWTSSLDISSSAHRTSKFTQD</sequence>
<dbReference type="VEuPathDB" id="CryptoDB:GNI_198010"/>
<dbReference type="EMBL" id="AFNH02001526">
    <property type="protein sequence ID" value="EZG43000.1"/>
    <property type="molecule type" value="Genomic_DNA"/>
</dbReference>
<dbReference type="AlphaFoldDB" id="A0A023AXI8"/>
<comment type="caution">
    <text evidence="1">The sequence shown here is derived from an EMBL/GenBank/DDBJ whole genome shotgun (WGS) entry which is preliminary data.</text>
</comment>
<dbReference type="GeneID" id="22916348"/>
<feature type="non-terminal residue" evidence="1">
    <location>
        <position position="36"/>
    </location>
</feature>
<dbReference type="RefSeq" id="XP_011133726.1">
    <property type="nucleotide sequence ID" value="XM_011135424.1"/>
</dbReference>
<organism evidence="1 3">
    <name type="scientific">Gregarina niphandrodes</name>
    <name type="common">Septate eugregarine</name>
    <dbReference type="NCBI Taxonomy" id="110365"/>
    <lineage>
        <taxon>Eukaryota</taxon>
        <taxon>Sar</taxon>
        <taxon>Alveolata</taxon>
        <taxon>Apicomplexa</taxon>
        <taxon>Conoidasida</taxon>
        <taxon>Gregarinasina</taxon>
        <taxon>Eugregarinorida</taxon>
        <taxon>Gregarinidae</taxon>
        <taxon>Gregarina</taxon>
    </lineage>
</organism>
<name>A0A023AXI8_GRENI</name>
<dbReference type="GeneID" id="22916347"/>